<organism evidence="11 12">
    <name type="scientific">Flaviaesturariibacter amylovorans</name>
    <dbReference type="NCBI Taxonomy" id="1084520"/>
    <lineage>
        <taxon>Bacteria</taxon>
        <taxon>Pseudomonadati</taxon>
        <taxon>Bacteroidota</taxon>
        <taxon>Chitinophagia</taxon>
        <taxon>Chitinophagales</taxon>
        <taxon>Chitinophagaceae</taxon>
        <taxon>Flaviaestuariibacter</taxon>
    </lineage>
</organism>
<evidence type="ECO:0000313" key="12">
    <source>
        <dbReference type="Proteomes" id="UP001501725"/>
    </source>
</evidence>
<keyword evidence="5" id="KW-0819">tRNA processing</keyword>
<evidence type="ECO:0000256" key="5">
    <source>
        <dbReference type="ARBA" id="ARBA00022694"/>
    </source>
</evidence>
<evidence type="ECO:0000313" key="11">
    <source>
        <dbReference type="EMBL" id="GAA4318140.1"/>
    </source>
</evidence>
<dbReference type="Gene3D" id="3.40.50.300">
    <property type="entry name" value="P-loop containing nucleotide triphosphate hydrolases"/>
    <property type="match status" value="1"/>
</dbReference>
<comment type="subcellular location">
    <subcellularLocation>
        <location evidence="1">Cytoplasm</location>
    </subcellularLocation>
</comment>
<evidence type="ECO:0000256" key="3">
    <source>
        <dbReference type="ARBA" id="ARBA00019010"/>
    </source>
</evidence>
<dbReference type="NCBIfam" id="TIGR00150">
    <property type="entry name" value="T6A_YjeE"/>
    <property type="match status" value="1"/>
</dbReference>
<evidence type="ECO:0000256" key="8">
    <source>
        <dbReference type="ARBA" id="ARBA00022840"/>
    </source>
</evidence>
<name>A0ABP8G681_9BACT</name>
<gene>
    <name evidence="11" type="primary">tsaE</name>
    <name evidence="11" type="ORF">GCM10023184_02200</name>
</gene>
<proteinExistence type="inferred from homology"/>
<dbReference type="PANTHER" id="PTHR33540">
    <property type="entry name" value="TRNA THREONYLCARBAMOYLADENOSINE BIOSYNTHESIS PROTEIN TSAE"/>
    <property type="match status" value="1"/>
</dbReference>
<dbReference type="EMBL" id="BAABGY010000001">
    <property type="protein sequence ID" value="GAA4318140.1"/>
    <property type="molecule type" value="Genomic_DNA"/>
</dbReference>
<comment type="similarity">
    <text evidence="2">Belongs to the TsaE family.</text>
</comment>
<dbReference type="PANTHER" id="PTHR33540:SF2">
    <property type="entry name" value="TRNA THREONYLCARBAMOYLADENOSINE BIOSYNTHESIS PROTEIN TSAE"/>
    <property type="match status" value="1"/>
</dbReference>
<evidence type="ECO:0000256" key="4">
    <source>
        <dbReference type="ARBA" id="ARBA00022490"/>
    </source>
</evidence>
<keyword evidence="12" id="KW-1185">Reference proteome</keyword>
<evidence type="ECO:0000256" key="10">
    <source>
        <dbReference type="ARBA" id="ARBA00032441"/>
    </source>
</evidence>
<dbReference type="Pfam" id="PF02367">
    <property type="entry name" value="TsaE"/>
    <property type="match status" value="1"/>
</dbReference>
<keyword evidence="7" id="KW-0547">Nucleotide-binding</keyword>
<dbReference type="SUPFAM" id="SSF52540">
    <property type="entry name" value="P-loop containing nucleoside triphosphate hydrolases"/>
    <property type="match status" value="1"/>
</dbReference>
<evidence type="ECO:0000256" key="2">
    <source>
        <dbReference type="ARBA" id="ARBA00007599"/>
    </source>
</evidence>
<accession>A0ABP8G681</accession>
<evidence type="ECO:0000256" key="9">
    <source>
        <dbReference type="ARBA" id="ARBA00022842"/>
    </source>
</evidence>
<keyword evidence="8" id="KW-0067">ATP-binding</keyword>
<keyword evidence="9" id="KW-0460">Magnesium</keyword>
<protein>
    <recommendedName>
        <fullName evidence="3">tRNA threonylcarbamoyladenosine biosynthesis protein TsaE</fullName>
    </recommendedName>
    <alternativeName>
        <fullName evidence="10">t(6)A37 threonylcarbamoyladenosine biosynthesis protein TsaE</fullName>
    </alternativeName>
</protein>
<dbReference type="InterPro" id="IPR003442">
    <property type="entry name" value="T6A_TsaE"/>
</dbReference>
<keyword evidence="6" id="KW-0479">Metal-binding</keyword>
<reference evidence="12" key="1">
    <citation type="journal article" date="2019" name="Int. J. Syst. Evol. Microbiol.">
        <title>The Global Catalogue of Microorganisms (GCM) 10K type strain sequencing project: providing services to taxonomists for standard genome sequencing and annotation.</title>
        <authorList>
            <consortium name="The Broad Institute Genomics Platform"/>
            <consortium name="The Broad Institute Genome Sequencing Center for Infectious Disease"/>
            <person name="Wu L."/>
            <person name="Ma J."/>
        </authorList>
    </citation>
    <scope>NUCLEOTIDE SEQUENCE [LARGE SCALE GENOMIC DNA]</scope>
    <source>
        <strain evidence="12">JCM 17919</strain>
    </source>
</reference>
<evidence type="ECO:0000256" key="6">
    <source>
        <dbReference type="ARBA" id="ARBA00022723"/>
    </source>
</evidence>
<dbReference type="RefSeq" id="WP_345252734.1">
    <property type="nucleotide sequence ID" value="NZ_BAABGY010000001.1"/>
</dbReference>
<dbReference type="InterPro" id="IPR027417">
    <property type="entry name" value="P-loop_NTPase"/>
</dbReference>
<sequence length="143" mass="15277">MTEELTLDALPDFAGRFWKAHAGSTVFAFHGPMGAGKTTLISALCAARGVPGAASSPTFSIINEYADAGGGRLYHMDLYRLRDLEEIVGAGVEDCLLSGATCLVEWPEKAPELFDEQTVQVFVEPLGDGRRRVRTEGPASFAG</sequence>
<dbReference type="Proteomes" id="UP001501725">
    <property type="component" value="Unassembled WGS sequence"/>
</dbReference>
<comment type="caution">
    <text evidence="11">The sequence shown here is derived from an EMBL/GenBank/DDBJ whole genome shotgun (WGS) entry which is preliminary data.</text>
</comment>
<evidence type="ECO:0000256" key="7">
    <source>
        <dbReference type="ARBA" id="ARBA00022741"/>
    </source>
</evidence>
<keyword evidence="4" id="KW-0963">Cytoplasm</keyword>
<evidence type="ECO:0000256" key="1">
    <source>
        <dbReference type="ARBA" id="ARBA00004496"/>
    </source>
</evidence>